<reference evidence="8 9" key="1">
    <citation type="journal article" date="2017" name="Gigascience">
        <title>Draft genome of the honey bee ectoparasitic mite, Tropilaelaps mercedesae, is shaped by the parasitic life history.</title>
        <authorList>
            <person name="Dong X."/>
            <person name="Armstrong S.D."/>
            <person name="Xia D."/>
            <person name="Makepeace B.L."/>
            <person name="Darby A.C."/>
            <person name="Kadowaki T."/>
        </authorList>
    </citation>
    <scope>NUCLEOTIDE SEQUENCE [LARGE SCALE GENOMIC DNA]</scope>
    <source>
        <strain evidence="8">Wuxi-XJTLU</strain>
    </source>
</reference>
<keyword evidence="9" id="KW-1185">Reference proteome</keyword>
<dbReference type="InParanoid" id="A0A1V9Y2A1"/>
<dbReference type="GO" id="GO:0005635">
    <property type="term" value="C:nuclear envelope"/>
    <property type="evidence" value="ECO:0007669"/>
    <property type="project" value="TreeGrafter"/>
</dbReference>
<dbReference type="EMBL" id="MNPL01000576">
    <property type="protein sequence ID" value="OQR79887.1"/>
    <property type="molecule type" value="Genomic_DNA"/>
</dbReference>
<dbReference type="InterPro" id="IPR011989">
    <property type="entry name" value="ARM-like"/>
</dbReference>
<evidence type="ECO:0000256" key="3">
    <source>
        <dbReference type="ARBA" id="ARBA00022448"/>
    </source>
</evidence>
<evidence type="ECO:0000256" key="6">
    <source>
        <dbReference type="SAM" id="MobiDB-lite"/>
    </source>
</evidence>
<proteinExistence type="inferred from homology"/>
<dbReference type="InterPro" id="IPR016024">
    <property type="entry name" value="ARM-type_fold"/>
</dbReference>
<dbReference type="GO" id="GO:0006606">
    <property type="term" value="P:protein import into nucleus"/>
    <property type="evidence" value="ECO:0007669"/>
    <property type="project" value="TreeGrafter"/>
</dbReference>
<feature type="domain" description="Importin N-terminal" evidence="7">
    <location>
        <begin position="33"/>
        <end position="103"/>
    </location>
</feature>
<evidence type="ECO:0000256" key="2">
    <source>
        <dbReference type="ARBA" id="ARBA00007991"/>
    </source>
</evidence>
<dbReference type="STRING" id="418985.A0A1V9Y2A1"/>
<organism evidence="8 9">
    <name type="scientific">Tropilaelaps mercedesae</name>
    <dbReference type="NCBI Taxonomy" id="418985"/>
    <lineage>
        <taxon>Eukaryota</taxon>
        <taxon>Metazoa</taxon>
        <taxon>Ecdysozoa</taxon>
        <taxon>Arthropoda</taxon>
        <taxon>Chelicerata</taxon>
        <taxon>Arachnida</taxon>
        <taxon>Acari</taxon>
        <taxon>Parasitiformes</taxon>
        <taxon>Mesostigmata</taxon>
        <taxon>Gamasina</taxon>
        <taxon>Dermanyssoidea</taxon>
        <taxon>Laelapidae</taxon>
        <taxon>Tropilaelaps</taxon>
    </lineage>
</organism>
<comment type="similarity">
    <text evidence="2">Belongs to the importin beta family.</text>
</comment>
<keyword evidence="3" id="KW-0813">Transport</keyword>
<evidence type="ECO:0000313" key="9">
    <source>
        <dbReference type="Proteomes" id="UP000192247"/>
    </source>
</evidence>
<dbReference type="PANTHER" id="PTHR10997:SF9">
    <property type="entry name" value="IMPORTIN-9"/>
    <property type="match status" value="1"/>
</dbReference>
<dbReference type="SMART" id="SM00913">
    <property type="entry name" value="IBN_N"/>
    <property type="match status" value="1"/>
</dbReference>
<dbReference type="GO" id="GO:0031267">
    <property type="term" value="F:small GTPase binding"/>
    <property type="evidence" value="ECO:0007669"/>
    <property type="project" value="InterPro"/>
</dbReference>
<keyword evidence="4" id="KW-0653">Protein transport</keyword>
<feature type="region of interest" description="Disordered" evidence="6">
    <location>
        <begin position="920"/>
        <end position="939"/>
    </location>
</feature>
<comment type="caution">
    <text evidence="8">The sequence shown here is derived from an EMBL/GenBank/DDBJ whole genome shotgun (WGS) entry which is preliminary data.</text>
</comment>
<dbReference type="Pfam" id="PF25758">
    <property type="entry name" value="TPR_IPO11"/>
    <property type="match status" value="1"/>
</dbReference>
<dbReference type="Pfam" id="PF25018">
    <property type="entry name" value="HEAT_IPO9_c"/>
    <property type="match status" value="1"/>
</dbReference>
<dbReference type="Proteomes" id="UP000192247">
    <property type="component" value="Unassembled WGS sequence"/>
</dbReference>
<dbReference type="InterPro" id="IPR058669">
    <property type="entry name" value="TPR_IPO7/11-like"/>
</dbReference>
<keyword evidence="5" id="KW-0539">Nucleus</keyword>
<dbReference type="InterPro" id="IPR001494">
    <property type="entry name" value="Importin-beta_N"/>
</dbReference>
<name>A0A1V9Y2A1_9ACAR</name>
<dbReference type="InterPro" id="IPR056840">
    <property type="entry name" value="HEAT_IPO9_central"/>
</dbReference>
<accession>A0A1V9Y2A1</accession>
<evidence type="ECO:0000256" key="5">
    <source>
        <dbReference type="ARBA" id="ARBA00023242"/>
    </source>
</evidence>
<dbReference type="PANTHER" id="PTHR10997">
    <property type="entry name" value="IMPORTIN-7, 8, 11"/>
    <property type="match status" value="1"/>
</dbReference>
<dbReference type="GO" id="GO:0005829">
    <property type="term" value="C:cytosol"/>
    <property type="evidence" value="ECO:0007669"/>
    <property type="project" value="TreeGrafter"/>
</dbReference>
<dbReference type="OrthoDB" id="431626at2759"/>
<feature type="compositionally biased region" description="Acidic residues" evidence="6">
    <location>
        <begin position="920"/>
        <end position="933"/>
    </location>
</feature>
<dbReference type="Gene3D" id="1.25.10.10">
    <property type="entry name" value="Leucine-rich Repeat Variant"/>
    <property type="match status" value="1"/>
</dbReference>
<gene>
    <name evidence="8" type="ORF">BIW11_02488</name>
</gene>
<evidence type="ECO:0000256" key="1">
    <source>
        <dbReference type="ARBA" id="ARBA00004123"/>
    </source>
</evidence>
<evidence type="ECO:0000256" key="4">
    <source>
        <dbReference type="ARBA" id="ARBA00022927"/>
    </source>
</evidence>
<protein>
    <submittedName>
        <fullName evidence="8">Importin-9-like</fullName>
    </submittedName>
</protein>
<dbReference type="PROSITE" id="PS50166">
    <property type="entry name" value="IMPORTIN_B_NT"/>
    <property type="match status" value="1"/>
</dbReference>
<dbReference type="SUPFAM" id="SSF48371">
    <property type="entry name" value="ARM repeat"/>
    <property type="match status" value="1"/>
</dbReference>
<evidence type="ECO:0000259" key="7">
    <source>
        <dbReference type="PROSITE" id="PS50166"/>
    </source>
</evidence>
<dbReference type="FunCoup" id="A0A1V9Y2A1">
    <property type="interactions" value="1800"/>
</dbReference>
<dbReference type="Pfam" id="PF03810">
    <property type="entry name" value="IBN_N"/>
    <property type="match status" value="1"/>
</dbReference>
<sequence>MGGGTAVEMHQRQALVETLCQLQSADSTIRIQAEGKAKALEVTDAFAVHLCEIILDPSSDFASRQLGSLLLKQYVDFHWSKESDKFTPPECPAETKERVRQMLPLGLKEAHNKLRGSIAYAISTIAHFDWPEQWGQLFGILMQALKSNEVHAIDGTMKVLVEFTRDVTDSQMVNMVPVVLPEIYNLLIAPSSPLKVKLRAVQVLVSMAALDKSVFKTHLSPFLPKFMKAFVDILNIPQAQTFHPVLKTEILNTLKELAKARDKGMQPFLGEILGPVWSTLTDTAKLYTKNQVNNSEDIEEDVDSDGEVYGVQSLVLAIFEFVQALIESAKLQDPVHKGMEDLLYYLIVYMQITNEQIQNWLADPDKFAEEEDEDTFAYGVRILSLDVLQTLKAEFYDDCVLPACGAVTRHLRESQQAMAAGDPNWWKLHESSMFALQAMSELLTEKFKQNQMPPDFNLTQMLETLVVEDMNLPGANPFLVGRCLCFAAKYASCMQQPVIQSFLNTTLTALQPAQPAVLRISAARALQHFCDYLKVNGGRTLLQPYLGPFIEALNTMATEATPEALSIVLEALVLLVSMDPEFTALAEAKVTPLTIGVFLKHSNDNVLVSLAQEIFKELSKVPACSVQLQQKLLPTLIEILTTPQVKMPTSMPAVALDILATFVRHSPAPLPDMIITQAFPACVACVVSTDDITCMQNGGECLRAYVFAAYPQLAQWRSDQGQTGVHLVLQVCEHLLDPKAPESAAAFVGRLVCTLVARGMPDLGQEGVERLLRAVLSKLLHTETCSVAQNLILVFARLVHTDLSALLDFLSSVPGPSGESALAFVLAEWCNKQHLFFGLHDTKVTLLALTKLVEHALNKNDERILGISVKGDEIVDLNDVGTKTRAQRAKKPTQWTEIPVVVKMYKLILRELIHQSEDAWEEESETDSENEDIAQDRRTVSITIHSN</sequence>
<dbReference type="AlphaFoldDB" id="A0A1V9Y2A1"/>
<evidence type="ECO:0000313" key="8">
    <source>
        <dbReference type="EMBL" id="OQR79887.1"/>
    </source>
</evidence>
<comment type="subcellular location">
    <subcellularLocation>
        <location evidence="1">Nucleus</location>
    </subcellularLocation>
</comment>